<dbReference type="GO" id="GO:0016180">
    <property type="term" value="P:snRNA processing"/>
    <property type="evidence" value="ECO:0007669"/>
    <property type="project" value="InterPro"/>
</dbReference>
<accession>E9HLH1</accession>
<sequence length="74" mass="8539">FLRLCVLRVCQQSEKHLDKILNVSEFFQRIFTVIHSNDPIARSLALRTLGSMAIIISDRKSVHYSIHNSLDNTQ</sequence>
<keyword evidence="3" id="KW-1185">Reference proteome</keyword>
<reference evidence="2 3" key="1">
    <citation type="journal article" date="2011" name="Science">
        <title>The ecoresponsive genome of Daphnia pulex.</title>
        <authorList>
            <person name="Colbourne J.K."/>
            <person name="Pfrender M.E."/>
            <person name="Gilbert D."/>
            <person name="Thomas W.K."/>
            <person name="Tucker A."/>
            <person name="Oakley T.H."/>
            <person name="Tokishita S."/>
            <person name="Aerts A."/>
            <person name="Arnold G.J."/>
            <person name="Basu M.K."/>
            <person name="Bauer D.J."/>
            <person name="Caceres C.E."/>
            <person name="Carmel L."/>
            <person name="Casola C."/>
            <person name="Choi J.H."/>
            <person name="Detter J.C."/>
            <person name="Dong Q."/>
            <person name="Dusheyko S."/>
            <person name="Eads B.D."/>
            <person name="Frohlich T."/>
            <person name="Geiler-Samerotte K.A."/>
            <person name="Gerlach D."/>
            <person name="Hatcher P."/>
            <person name="Jogdeo S."/>
            <person name="Krijgsveld J."/>
            <person name="Kriventseva E.V."/>
            <person name="Kultz D."/>
            <person name="Laforsch C."/>
            <person name="Lindquist E."/>
            <person name="Lopez J."/>
            <person name="Manak J.R."/>
            <person name="Muller J."/>
            <person name="Pangilinan J."/>
            <person name="Patwardhan R.P."/>
            <person name="Pitluck S."/>
            <person name="Pritham E.J."/>
            <person name="Rechtsteiner A."/>
            <person name="Rho M."/>
            <person name="Rogozin I.B."/>
            <person name="Sakarya O."/>
            <person name="Salamov A."/>
            <person name="Schaack S."/>
            <person name="Shapiro H."/>
            <person name="Shiga Y."/>
            <person name="Skalitzky C."/>
            <person name="Smith Z."/>
            <person name="Souvorov A."/>
            <person name="Sung W."/>
            <person name="Tang Z."/>
            <person name="Tsuchiya D."/>
            <person name="Tu H."/>
            <person name="Vos H."/>
            <person name="Wang M."/>
            <person name="Wolf Y.I."/>
            <person name="Yamagata H."/>
            <person name="Yamada T."/>
            <person name="Ye Y."/>
            <person name="Shaw J.R."/>
            <person name="Andrews J."/>
            <person name="Crease T.J."/>
            <person name="Tang H."/>
            <person name="Lucas S.M."/>
            <person name="Robertson H.M."/>
            <person name="Bork P."/>
            <person name="Koonin E.V."/>
            <person name="Zdobnov E.M."/>
            <person name="Grigoriev I.V."/>
            <person name="Lynch M."/>
            <person name="Boore J.L."/>
        </authorList>
    </citation>
    <scope>NUCLEOTIDE SEQUENCE [LARGE SCALE GENOMIC DNA]</scope>
</reference>
<organism evidence="2 3">
    <name type="scientific">Daphnia pulex</name>
    <name type="common">Water flea</name>
    <dbReference type="NCBI Taxonomy" id="6669"/>
    <lineage>
        <taxon>Eukaryota</taxon>
        <taxon>Metazoa</taxon>
        <taxon>Ecdysozoa</taxon>
        <taxon>Arthropoda</taxon>
        <taxon>Crustacea</taxon>
        <taxon>Branchiopoda</taxon>
        <taxon>Diplostraca</taxon>
        <taxon>Cladocera</taxon>
        <taxon>Anomopoda</taxon>
        <taxon>Daphniidae</taxon>
        <taxon>Daphnia</taxon>
    </lineage>
</organism>
<proteinExistence type="predicted"/>
<dbReference type="eggNOG" id="KOG1988">
    <property type="taxonomic scope" value="Eukaryota"/>
</dbReference>
<dbReference type="STRING" id="6669.E9HLH1"/>
<dbReference type="Proteomes" id="UP000000305">
    <property type="component" value="Unassembled WGS sequence"/>
</dbReference>
<dbReference type="OrthoDB" id="6349772at2759"/>
<evidence type="ECO:0000313" key="3">
    <source>
        <dbReference type="Proteomes" id="UP000000305"/>
    </source>
</evidence>
<dbReference type="InterPro" id="IPR033060">
    <property type="entry name" value="INTS7"/>
</dbReference>
<feature type="non-terminal residue" evidence="2">
    <location>
        <position position="1"/>
    </location>
</feature>
<evidence type="ECO:0000313" key="2">
    <source>
        <dbReference type="EMBL" id="EFX67345.1"/>
    </source>
</evidence>
<dbReference type="AlphaFoldDB" id="E9HLH1"/>
<dbReference type="PANTHER" id="PTHR13322:SF2">
    <property type="entry name" value="INTEGRATOR COMPLEX SUBUNIT 7"/>
    <property type="match status" value="1"/>
</dbReference>
<dbReference type="GO" id="GO:0032039">
    <property type="term" value="C:integrator complex"/>
    <property type="evidence" value="ECO:0007669"/>
    <property type="project" value="InterPro"/>
</dbReference>
<feature type="domain" description="Integrator complex subunit 7 N-terminal" evidence="1">
    <location>
        <begin position="1"/>
        <end position="72"/>
    </location>
</feature>
<dbReference type="InParanoid" id="E9HLH1"/>
<name>E9HLH1_DAPPU</name>
<dbReference type="HOGENOM" id="CLU_2694876_0_0_1"/>
<dbReference type="KEGG" id="dpx:DAPPUDRAFT_63939"/>
<gene>
    <name evidence="2" type="ORF">DAPPUDRAFT_63939</name>
</gene>
<dbReference type="Pfam" id="PF24436">
    <property type="entry name" value="INTS7_N"/>
    <property type="match status" value="1"/>
</dbReference>
<protein>
    <recommendedName>
        <fullName evidence="1">Integrator complex subunit 7 N-terminal domain-containing protein</fullName>
    </recommendedName>
</protein>
<evidence type="ECO:0000259" key="1">
    <source>
        <dbReference type="Pfam" id="PF24436"/>
    </source>
</evidence>
<dbReference type="PANTHER" id="PTHR13322">
    <property type="entry name" value="C1ORF73 PROTEIN"/>
    <property type="match status" value="1"/>
</dbReference>
<dbReference type="EMBL" id="GL732679">
    <property type="protein sequence ID" value="EFX67345.1"/>
    <property type="molecule type" value="Genomic_DNA"/>
</dbReference>
<dbReference type="InterPro" id="IPR056516">
    <property type="entry name" value="INTS7_N"/>
</dbReference>